<evidence type="ECO:0000256" key="10">
    <source>
        <dbReference type="ARBA" id="ARBA00038150"/>
    </source>
</evidence>
<gene>
    <name evidence="12" type="ORF">PoB_004544200</name>
</gene>
<dbReference type="AlphaFoldDB" id="A0AAV4BHU8"/>
<keyword evidence="6" id="KW-0735">Signal-anchor</keyword>
<keyword evidence="8 11" id="KW-0472">Membrane</keyword>
<feature type="transmembrane region" description="Helical" evidence="11">
    <location>
        <begin position="41"/>
        <end position="63"/>
    </location>
</feature>
<comment type="subcellular location">
    <subcellularLocation>
        <location evidence="1">Membrane</location>
        <topology evidence="1">Single-pass type II membrane protein</topology>
    </subcellularLocation>
</comment>
<comment type="caution">
    <text evidence="12">The sequence shown here is derived from an EMBL/GenBank/DDBJ whole genome shotgun (WGS) entry which is preliminary data.</text>
</comment>
<dbReference type="Pfam" id="PF02485">
    <property type="entry name" value="Branch"/>
    <property type="match status" value="1"/>
</dbReference>
<evidence type="ECO:0000256" key="11">
    <source>
        <dbReference type="SAM" id="Phobius"/>
    </source>
</evidence>
<dbReference type="PANTHER" id="PTHR19297:SF181">
    <property type="entry name" value="PROTEIN XYLOSYLTRANSFERASE"/>
    <property type="match status" value="1"/>
</dbReference>
<evidence type="ECO:0000256" key="3">
    <source>
        <dbReference type="ARBA" id="ARBA00022676"/>
    </source>
</evidence>
<keyword evidence="9" id="KW-0325">Glycoprotein</keyword>
<dbReference type="GO" id="GO:0008375">
    <property type="term" value="F:acetylglucosaminyltransferase activity"/>
    <property type="evidence" value="ECO:0007669"/>
    <property type="project" value="TreeGrafter"/>
</dbReference>
<dbReference type="Proteomes" id="UP000735302">
    <property type="component" value="Unassembled WGS sequence"/>
</dbReference>
<keyword evidence="13" id="KW-1185">Reference proteome</keyword>
<evidence type="ECO:0000256" key="5">
    <source>
        <dbReference type="ARBA" id="ARBA00022692"/>
    </source>
</evidence>
<dbReference type="InterPro" id="IPR003406">
    <property type="entry name" value="Glyco_trans_14"/>
</dbReference>
<comment type="similarity">
    <text evidence="10">Belongs to the glycosyltransferase 14 family.</text>
</comment>
<sequence>MGLPLNVKKSKCMATSKKSSNPKCNLVSKDPKTSQLARGRIACRLFSILSTVTALCSLFYLIIAYSSSSTLSVGSYLLSPPTSRQFDDQKDQDVSDFGTTSNRNTSFYLEGNFSLAYKNHWVGFPELEHVNCPSALSYPTLNRLYPSSVNRSYVPDILKDAENCSYFLEKYGFGRHPRPTKEEEEFPIAFILLFHKDLDQVLYLLRAIYRSHNVYCLSVDTKSSVRFLTATRAVARCLPNVFLASQLEDIVYGGKSRLMADIHCFRDLLKHPVQWRYIINTPGQQFPLRTNLEMVKILQVFAGTNDILGQTGSKVETYRYRLKHQYFVNETTGETDLKPTTFRHYPPPNGLRVVKCSAYGAFSRQFARFVVTSRLAKDLLKWCEHVYSPDELYWGTLNYNRVEPAPGGYLGECVNPMVRTSYNRLEPAPGGYLGECVNPMVRTSYSRLEPAPGGYLGECVNTMVRTSYNRLEPTPGGYLGECVNPMVRTSYSRLESAPGGYLGECVNPMVRTSYSRLEPAPGGYLGDPNDNPWVTSYSVWQNSMGKDRCLSTFVRDICIFSVADLPMLTSKPYLFANKFYITHHPAALHCLDQRIFNNTVSNKTMNLKVYENIIRQRLAFRDDRLLSKLESKH</sequence>
<organism evidence="12 13">
    <name type="scientific">Plakobranchus ocellatus</name>
    <dbReference type="NCBI Taxonomy" id="259542"/>
    <lineage>
        <taxon>Eukaryota</taxon>
        <taxon>Metazoa</taxon>
        <taxon>Spiralia</taxon>
        <taxon>Lophotrochozoa</taxon>
        <taxon>Mollusca</taxon>
        <taxon>Gastropoda</taxon>
        <taxon>Heterobranchia</taxon>
        <taxon>Euthyneura</taxon>
        <taxon>Panpulmonata</taxon>
        <taxon>Sacoglossa</taxon>
        <taxon>Placobranchoidea</taxon>
        <taxon>Plakobranchidae</taxon>
        <taxon>Plakobranchus</taxon>
    </lineage>
</organism>
<evidence type="ECO:0000256" key="7">
    <source>
        <dbReference type="ARBA" id="ARBA00022989"/>
    </source>
</evidence>
<evidence type="ECO:0000256" key="2">
    <source>
        <dbReference type="ARBA" id="ARBA00004922"/>
    </source>
</evidence>
<keyword evidence="3" id="KW-0328">Glycosyltransferase</keyword>
<comment type="pathway">
    <text evidence="2">Protein modification; protein glycosylation.</text>
</comment>
<keyword evidence="7 11" id="KW-1133">Transmembrane helix</keyword>
<proteinExistence type="inferred from homology"/>
<evidence type="ECO:0000256" key="8">
    <source>
        <dbReference type="ARBA" id="ARBA00023136"/>
    </source>
</evidence>
<reference evidence="12 13" key="1">
    <citation type="journal article" date="2021" name="Elife">
        <title>Chloroplast acquisition without the gene transfer in kleptoplastic sea slugs, Plakobranchus ocellatus.</title>
        <authorList>
            <person name="Maeda T."/>
            <person name="Takahashi S."/>
            <person name="Yoshida T."/>
            <person name="Shimamura S."/>
            <person name="Takaki Y."/>
            <person name="Nagai Y."/>
            <person name="Toyoda A."/>
            <person name="Suzuki Y."/>
            <person name="Arimoto A."/>
            <person name="Ishii H."/>
            <person name="Satoh N."/>
            <person name="Nishiyama T."/>
            <person name="Hasebe M."/>
            <person name="Maruyama T."/>
            <person name="Minagawa J."/>
            <person name="Obokata J."/>
            <person name="Shigenobu S."/>
        </authorList>
    </citation>
    <scope>NUCLEOTIDE SEQUENCE [LARGE SCALE GENOMIC DNA]</scope>
</reference>
<evidence type="ECO:0000256" key="6">
    <source>
        <dbReference type="ARBA" id="ARBA00022968"/>
    </source>
</evidence>
<evidence type="ECO:0000313" key="12">
    <source>
        <dbReference type="EMBL" id="GFO18937.1"/>
    </source>
</evidence>
<dbReference type="EMBL" id="BLXT01004995">
    <property type="protein sequence ID" value="GFO18937.1"/>
    <property type="molecule type" value="Genomic_DNA"/>
</dbReference>
<keyword evidence="4" id="KW-0808">Transferase</keyword>
<evidence type="ECO:0000256" key="4">
    <source>
        <dbReference type="ARBA" id="ARBA00022679"/>
    </source>
</evidence>
<protein>
    <submittedName>
        <fullName evidence="12">Beta-1,3-galactosyl-o-glycosyl-glycoprotein beta-1,6-n-acetylglucosaminyltransferase-like</fullName>
    </submittedName>
</protein>
<accession>A0AAV4BHU8</accession>
<dbReference type="PANTHER" id="PTHR19297">
    <property type="entry name" value="GLYCOSYLTRANSFERASE 14 FAMILY MEMBER"/>
    <property type="match status" value="1"/>
</dbReference>
<evidence type="ECO:0000313" key="13">
    <source>
        <dbReference type="Proteomes" id="UP000735302"/>
    </source>
</evidence>
<evidence type="ECO:0000256" key="1">
    <source>
        <dbReference type="ARBA" id="ARBA00004606"/>
    </source>
</evidence>
<name>A0AAV4BHU8_9GAST</name>
<dbReference type="GO" id="GO:0016020">
    <property type="term" value="C:membrane"/>
    <property type="evidence" value="ECO:0007669"/>
    <property type="project" value="UniProtKB-SubCell"/>
</dbReference>
<keyword evidence="5 11" id="KW-0812">Transmembrane</keyword>
<evidence type="ECO:0000256" key="9">
    <source>
        <dbReference type="ARBA" id="ARBA00023180"/>
    </source>
</evidence>